<evidence type="ECO:0000256" key="2">
    <source>
        <dbReference type="ARBA" id="ARBA00010992"/>
    </source>
</evidence>
<proteinExistence type="inferred from homology"/>
<feature type="domain" description="Major facilitator superfamily (MFS) profile" evidence="9">
    <location>
        <begin position="107"/>
        <end position="543"/>
    </location>
</feature>
<dbReference type="PROSITE" id="PS00217">
    <property type="entry name" value="SUGAR_TRANSPORT_2"/>
    <property type="match status" value="1"/>
</dbReference>
<evidence type="ECO:0000256" key="8">
    <source>
        <dbReference type="SAM" id="Phobius"/>
    </source>
</evidence>
<evidence type="ECO:0000313" key="11">
    <source>
        <dbReference type="Proteomes" id="UP000639643"/>
    </source>
</evidence>
<feature type="transmembrane region" description="Helical" evidence="8">
    <location>
        <begin position="171"/>
        <end position="189"/>
    </location>
</feature>
<evidence type="ECO:0000256" key="7">
    <source>
        <dbReference type="RuleBase" id="RU003346"/>
    </source>
</evidence>
<dbReference type="InterPro" id="IPR050814">
    <property type="entry name" value="Myo-inositol_Transporter"/>
</dbReference>
<feature type="transmembrane region" description="Helical" evidence="8">
    <location>
        <begin position="358"/>
        <end position="380"/>
    </location>
</feature>
<dbReference type="NCBIfam" id="TIGR00879">
    <property type="entry name" value="SP"/>
    <property type="match status" value="1"/>
</dbReference>
<evidence type="ECO:0000259" key="9">
    <source>
        <dbReference type="PROSITE" id="PS50850"/>
    </source>
</evidence>
<feature type="transmembrane region" description="Helical" evidence="8">
    <location>
        <begin position="514"/>
        <end position="539"/>
    </location>
</feature>
<feature type="non-terminal residue" evidence="10">
    <location>
        <position position="1"/>
    </location>
</feature>
<keyword evidence="6 8" id="KW-0472">Membrane</keyword>
<dbReference type="PANTHER" id="PTHR48020">
    <property type="entry name" value="PROTON MYO-INOSITOL COTRANSPORTER"/>
    <property type="match status" value="1"/>
</dbReference>
<accession>A0A8H6IRH2</accession>
<evidence type="ECO:0000256" key="3">
    <source>
        <dbReference type="ARBA" id="ARBA00022448"/>
    </source>
</evidence>
<dbReference type="PANTHER" id="PTHR48020:SF14">
    <property type="entry name" value="SUGAR TRANSPORTER, PUTATIVE-RELATED"/>
    <property type="match status" value="1"/>
</dbReference>
<dbReference type="PRINTS" id="PR00171">
    <property type="entry name" value="SUGRTRNSPORT"/>
</dbReference>
<organism evidence="10 11">
    <name type="scientific">Colletotrichum musicola</name>
    <dbReference type="NCBI Taxonomy" id="2175873"/>
    <lineage>
        <taxon>Eukaryota</taxon>
        <taxon>Fungi</taxon>
        <taxon>Dikarya</taxon>
        <taxon>Ascomycota</taxon>
        <taxon>Pezizomycotina</taxon>
        <taxon>Sordariomycetes</taxon>
        <taxon>Hypocreomycetidae</taxon>
        <taxon>Glomerellales</taxon>
        <taxon>Glomerellaceae</taxon>
        <taxon>Colletotrichum</taxon>
        <taxon>Colletotrichum orchidearum species complex</taxon>
    </lineage>
</organism>
<feature type="transmembrane region" description="Helical" evidence="8">
    <location>
        <begin position="422"/>
        <end position="443"/>
    </location>
</feature>
<comment type="caution">
    <text evidence="10">The sequence shown here is derived from an EMBL/GenBank/DDBJ whole genome shotgun (WGS) entry which is preliminary data.</text>
</comment>
<feature type="transmembrane region" description="Helical" evidence="8">
    <location>
        <begin position="231"/>
        <end position="252"/>
    </location>
</feature>
<feature type="transmembrane region" description="Helical" evidence="8">
    <location>
        <begin position="449"/>
        <end position="467"/>
    </location>
</feature>
<keyword evidence="11" id="KW-1185">Reference proteome</keyword>
<dbReference type="GO" id="GO:0022857">
    <property type="term" value="F:transmembrane transporter activity"/>
    <property type="evidence" value="ECO:0007669"/>
    <property type="project" value="InterPro"/>
</dbReference>
<dbReference type="FunFam" id="1.20.1250.20:FF:000474">
    <property type="entry name" value="Sugar transporter, putative"/>
    <property type="match status" value="1"/>
</dbReference>
<dbReference type="PROSITE" id="PS50850">
    <property type="entry name" value="MFS"/>
    <property type="match status" value="1"/>
</dbReference>
<dbReference type="GO" id="GO:0015791">
    <property type="term" value="P:polyol transmembrane transport"/>
    <property type="evidence" value="ECO:0007669"/>
    <property type="project" value="UniProtKB-ARBA"/>
</dbReference>
<keyword evidence="4 8" id="KW-0812">Transmembrane</keyword>
<evidence type="ECO:0000256" key="6">
    <source>
        <dbReference type="ARBA" id="ARBA00023136"/>
    </source>
</evidence>
<evidence type="ECO:0000313" key="10">
    <source>
        <dbReference type="EMBL" id="KAF6793007.1"/>
    </source>
</evidence>
<dbReference type="GO" id="GO:0015798">
    <property type="term" value="P:myo-inositol transport"/>
    <property type="evidence" value="ECO:0007669"/>
    <property type="project" value="UniProtKB-ARBA"/>
</dbReference>
<dbReference type="SUPFAM" id="SSF103473">
    <property type="entry name" value="MFS general substrate transporter"/>
    <property type="match status" value="1"/>
</dbReference>
<evidence type="ECO:0000256" key="4">
    <source>
        <dbReference type="ARBA" id="ARBA00022692"/>
    </source>
</evidence>
<dbReference type="Gene3D" id="1.20.1250.20">
    <property type="entry name" value="MFS general substrate transporter like domains"/>
    <property type="match status" value="1"/>
</dbReference>
<sequence>MMDSKAATSVFEGNIRNNDTESGQVAVEDVLNPLRNLRKEVLLQNVTLWHAQKELPPNTVDLFKRGAQVAQNPNNLDRIEGLTEEERSALLREETKIWDHPKPLYYTIIISSLAAAIQGWDQASCGPIADQGDCAVNSWIIGLVNSMPYIAIFLFAGWISDPLNDWLGRRWVIFIGAIFSLLAPFSMALSQTWPQLAANRVLLGIGMGLKEVTVPVFTAENAPSRIRGALVMSWQVWTAFGIFLGTCANLAVGKMGDISWRLQLASSFIPAVPLVLGVFFCPESPRWYVKKGKILKAYNSLLRLRHTPIQAARDLYYMDVLLQDEKTRTIADGLSTTSNMFARFVELFTRDRIRRATWASGIVMIGQQMCGINIVAFYSSTIFKESGIDNYTALWTSFGFGLVNFIFALPAVFTIDTFGRRALLLFTFPNMFWTLLGTGLAFYIEDTKMRIAVVAMFVYLFAAFYSPGEGPVPFMYSAEVFPLSHREIGMSWAVATNNFWASVLALSFPRMLTAMGPTGAFCLYGGFNLLAMFLIFLFVPETKQKSLEELDAVFNVPQRRHAEYQVGTVLPWWFRTWVLFQDVGDCPPLRIEQE</sequence>
<dbReference type="OrthoDB" id="5290825at2759"/>
<feature type="transmembrane region" description="Helical" evidence="8">
    <location>
        <begin position="392"/>
        <end position="415"/>
    </location>
</feature>
<feature type="transmembrane region" description="Helical" evidence="8">
    <location>
        <begin position="258"/>
        <end position="281"/>
    </location>
</feature>
<name>A0A8H6IRH2_9PEZI</name>
<dbReference type="AlphaFoldDB" id="A0A8H6IRH2"/>
<feature type="transmembrane region" description="Helical" evidence="8">
    <location>
        <begin position="140"/>
        <end position="159"/>
    </location>
</feature>
<dbReference type="InterPro" id="IPR036259">
    <property type="entry name" value="MFS_trans_sf"/>
</dbReference>
<dbReference type="Pfam" id="PF00083">
    <property type="entry name" value="Sugar_tr"/>
    <property type="match status" value="1"/>
</dbReference>
<evidence type="ECO:0000256" key="5">
    <source>
        <dbReference type="ARBA" id="ARBA00022989"/>
    </source>
</evidence>
<dbReference type="InterPro" id="IPR005829">
    <property type="entry name" value="Sugar_transporter_CS"/>
</dbReference>
<dbReference type="Proteomes" id="UP000639643">
    <property type="component" value="Unassembled WGS sequence"/>
</dbReference>
<keyword evidence="5 8" id="KW-1133">Transmembrane helix</keyword>
<comment type="subcellular location">
    <subcellularLocation>
        <location evidence="1">Membrane</location>
        <topology evidence="1">Multi-pass membrane protein</topology>
    </subcellularLocation>
</comment>
<reference evidence="10" key="1">
    <citation type="journal article" date="2020" name="Phytopathology">
        <title>Genome Sequence Resources of Colletotrichum truncatum, C. plurivorum, C. musicola, and C. sojae: Four Species Pathogenic to Soybean (Glycine max).</title>
        <authorList>
            <person name="Rogerio F."/>
            <person name="Boufleur T.R."/>
            <person name="Ciampi-Guillardi M."/>
            <person name="Sukno S.A."/>
            <person name="Thon M.R."/>
            <person name="Massola Junior N.S."/>
            <person name="Baroncelli R."/>
        </authorList>
    </citation>
    <scope>NUCLEOTIDE SEQUENCE</scope>
    <source>
        <strain evidence="10">LFN0074</strain>
    </source>
</reference>
<dbReference type="InterPro" id="IPR020846">
    <property type="entry name" value="MFS_dom"/>
</dbReference>
<gene>
    <name evidence="10" type="ORF">CMUS01_16125</name>
</gene>
<evidence type="ECO:0000256" key="1">
    <source>
        <dbReference type="ARBA" id="ARBA00004141"/>
    </source>
</evidence>
<comment type="similarity">
    <text evidence="2 7">Belongs to the major facilitator superfamily. Sugar transporter (TC 2.A.1.1) family.</text>
</comment>
<keyword evidence="3 7" id="KW-0813">Transport</keyword>
<protein>
    <recommendedName>
        <fullName evidence="9">Major facilitator superfamily (MFS) profile domain-containing protein</fullName>
    </recommendedName>
</protein>
<feature type="transmembrane region" description="Helical" evidence="8">
    <location>
        <begin position="488"/>
        <end position="508"/>
    </location>
</feature>
<dbReference type="InterPro" id="IPR003663">
    <property type="entry name" value="Sugar/inositol_transpt"/>
</dbReference>
<dbReference type="EMBL" id="WIGM01001617">
    <property type="protein sequence ID" value="KAF6793007.1"/>
    <property type="molecule type" value="Genomic_DNA"/>
</dbReference>
<dbReference type="InterPro" id="IPR005828">
    <property type="entry name" value="MFS_sugar_transport-like"/>
</dbReference>
<dbReference type="GO" id="GO:0016020">
    <property type="term" value="C:membrane"/>
    <property type="evidence" value="ECO:0007669"/>
    <property type="project" value="UniProtKB-SubCell"/>
</dbReference>